<organism evidence="1">
    <name type="scientific">Anguilla anguilla</name>
    <name type="common">European freshwater eel</name>
    <name type="synonym">Muraena anguilla</name>
    <dbReference type="NCBI Taxonomy" id="7936"/>
    <lineage>
        <taxon>Eukaryota</taxon>
        <taxon>Metazoa</taxon>
        <taxon>Chordata</taxon>
        <taxon>Craniata</taxon>
        <taxon>Vertebrata</taxon>
        <taxon>Euteleostomi</taxon>
        <taxon>Actinopterygii</taxon>
        <taxon>Neopterygii</taxon>
        <taxon>Teleostei</taxon>
        <taxon>Anguilliformes</taxon>
        <taxon>Anguillidae</taxon>
        <taxon>Anguilla</taxon>
    </lineage>
</organism>
<evidence type="ECO:0000313" key="1">
    <source>
        <dbReference type="EMBL" id="JAH15699.1"/>
    </source>
</evidence>
<dbReference type="AlphaFoldDB" id="A0A0E9QFW6"/>
<reference evidence="1" key="2">
    <citation type="journal article" date="2015" name="Fish Shellfish Immunol.">
        <title>Early steps in the European eel (Anguilla anguilla)-Vibrio vulnificus interaction in the gills: Role of the RtxA13 toxin.</title>
        <authorList>
            <person name="Callol A."/>
            <person name="Pajuelo D."/>
            <person name="Ebbesson L."/>
            <person name="Teles M."/>
            <person name="MacKenzie S."/>
            <person name="Amaro C."/>
        </authorList>
    </citation>
    <scope>NUCLEOTIDE SEQUENCE</scope>
</reference>
<name>A0A0E9QFW6_ANGAN</name>
<protein>
    <submittedName>
        <fullName evidence="1">Uncharacterized protein</fullName>
    </submittedName>
</protein>
<sequence length="55" mass="6697">MWSSSTIRMLLYWLLLVLLIALTQNPLLVLFNIILWEFCQEKCIIYLYNQVRLHI</sequence>
<proteinExistence type="predicted"/>
<accession>A0A0E9QFW6</accession>
<dbReference type="EMBL" id="GBXM01092878">
    <property type="protein sequence ID" value="JAH15699.1"/>
    <property type="molecule type" value="Transcribed_RNA"/>
</dbReference>
<reference evidence="1" key="1">
    <citation type="submission" date="2014-11" db="EMBL/GenBank/DDBJ databases">
        <authorList>
            <person name="Amaro Gonzalez C."/>
        </authorList>
    </citation>
    <scope>NUCLEOTIDE SEQUENCE</scope>
</reference>